<dbReference type="SUPFAM" id="SSF57716">
    <property type="entry name" value="Glucocorticoid receptor-like (DNA-binding domain)"/>
    <property type="match status" value="1"/>
</dbReference>
<dbReference type="EMBL" id="QKKF02005135">
    <property type="protein sequence ID" value="RZF46993.1"/>
    <property type="molecule type" value="Genomic_DNA"/>
</dbReference>
<feature type="binding site" evidence="5">
    <location>
        <position position="213"/>
    </location>
    <ligand>
        <name>Zn(2+)</name>
        <dbReference type="ChEBI" id="CHEBI:29105"/>
    </ligand>
</feature>
<dbReference type="AlphaFoldDB" id="A0A482XMC9"/>
<keyword evidence="2" id="KW-0677">Repeat</keyword>
<sequence>MRLVLRSDVDDKKVEIDVLPEDTFETLSNRLAEQESFSVNLKQLSSETKPFEMTTNVMEYFESFKITRKKESGFKQEAKEDESSENAVPALSSSGIMSQFTELSTNVKTIAGDSLPSLEPPPLEQLPVIPKSEDIEVDESQIVPRKRLSVKYCRLCAGTIEEGAIYIFQATPTELGKNDDDEGIDTLADKINETLPILVSKEDELPKQICLSCVESLNASHAFTRRVTAADDLLKKLLYQSNEFEKNTDEDDEHCPLCCDGSMKVLPKDEIPDVKDDFEQESNEESEQQQYENGKAEGDTAMDYDEYYEEYNEEGNIYMRNKRRGRPKGSRTSKRQYPWDDADDEDWSLKEESSTHKKRGRPKGSKNKTNQQEQPVQCSLCSTWHSDTPSVLAHTLEVHCVDETSTFPCPLCKAVQPDEGELIYHVSNHGSEANTAAPAPPPPPATVTTSKVKMWGCPLCGQVYESQDELGSHILADHVQAASPQYQCPLCDHLPTSGPRLAHHITDNHTAPPHWNCPLCEQGHDGKPSVLDHVVRSHVSVAAQTTQCPLCEKQYMTDEEMADHLLKRHSLPTLVDRPQAQSQLTCTACGTKFKSHFNLIKHNCPLKSAKKFKKNNFPRA</sequence>
<dbReference type="PROSITE" id="PS51915">
    <property type="entry name" value="ZAD"/>
    <property type="match status" value="1"/>
</dbReference>
<dbReference type="InterPro" id="IPR012934">
    <property type="entry name" value="Znf_AD"/>
</dbReference>
<feature type="compositionally biased region" description="Basic residues" evidence="6">
    <location>
        <begin position="356"/>
        <end position="366"/>
    </location>
</feature>
<name>A0A482XMC9_LAOST</name>
<dbReference type="InterPro" id="IPR013087">
    <property type="entry name" value="Znf_C2H2_type"/>
</dbReference>
<dbReference type="PANTHER" id="PTHR24408">
    <property type="entry name" value="ZINC FINGER PROTEIN"/>
    <property type="match status" value="1"/>
</dbReference>
<evidence type="ECO:0000256" key="1">
    <source>
        <dbReference type="ARBA" id="ARBA00022723"/>
    </source>
</evidence>
<dbReference type="Gene3D" id="3.30.160.60">
    <property type="entry name" value="Classic Zinc Finger"/>
    <property type="match status" value="2"/>
</dbReference>
<organism evidence="8 9">
    <name type="scientific">Laodelphax striatellus</name>
    <name type="common">Small brown planthopper</name>
    <name type="synonym">Delphax striatella</name>
    <dbReference type="NCBI Taxonomy" id="195883"/>
    <lineage>
        <taxon>Eukaryota</taxon>
        <taxon>Metazoa</taxon>
        <taxon>Ecdysozoa</taxon>
        <taxon>Arthropoda</taxon>
        <taxon>Hexapoda</taxon>
        <taxon>Insecta</taxon>
        <taxon>Pterygota</taxon>
        <taxon>Neoptera</taxon>
        <taxon>Paraneoptera</taxon>
        <taxon>Hemiptera</taxon>
        <taxon>Auchenorrhyncha</taxon>
        <taxon>Fulgoroidea</taxon>
        <taxon>Delphacidae</taxon>
        <taxon>Criomorphinae</taxon>
        <taxon>Laodelphax</taxon>
    </lineage>
</organism>
<dbReference type="STRING" id="195883.A0A482XMC9"/>
<comment type="caution">
    <text evidence="8">The sequence shown here is derived from an EMBL/GenBank/DDBJ whole genome shotgun (WGS) entry which is preliminary data.</text>
</comment>
<gene>
    <name evidence="8" type="ORF">LSTR_LSTR011856</name>
</gene>
<evidence type="ECO:0000256" key="3">
    <source>
        <dbReference type="ARBA" id="ARBA00022771"/>
    </source>
</evidence>
<evidence type="ECO:0000256" key="4">
    <source>
        <dbReference type="ARBA" id="ARBA00022833"/>
    </source>
</evidence>
<protein>
    <recommendedName>
        <fullName evidence="7">ZAD domain-containing protein</fullName>
    </recommendedName>
</protein>
<dbReference type="GO" id="GO:0043565">
    <property type="term" value="F:sequence-specific DNA binding"/>
    <property type="evidence" value="ECO:0007669"/>
    <property type="project" value="TreeGrafter"/>
</dbReference>
<keyword evidence="4 5" id="KW-0862">Zinc</keyword>
<keyword evidence="9" id="KW-1185">Reference proteome</keyword>
<reference evidence="8 9" key="1">
    <citation type="journal article" date="2017" name="Gigascience">
        <title>Genome sequence of the small brown planthopper, Laodelphax striatellus.</title>
        <authorList>
            <person name="Zhu J."/>
            <person name="Jiang F."/>
            <person name="Wang X."/>
            <person name="Yang P."/>
            <person name="Bao Y."/>
            <person name="Zhao W."/>
            <person name="Wang W."/>
            <person name="Lu H."/>
            <person name="Wang Q."/>
            <person name="Cui N."/>
            <person name="Li J."/>
            <person name="Chen X."/>
            <person name="Luo L."/>
            <person name="Yu J."/>
            <person name="Kang L."/>
            <person name="Cui F."/>
        </authorList>
    </citation>
    <scope>NUCLEOTIDE SEQUENCE [LARGE SCALE GENOMIC DNA]</scope>
    <source>
        <strain evidence="8">Lst14</strain>
    </source>
</reference>
<dbReference type="SMART" id="SM00355">
    <property type="entry name" value="ZnF_C2H2"/>
    <property type="match status" value="7"/>
</dbReference>
<feature type="binding site" evidence="5">
    <location>
        <position position="153"/>
    </location>
    <ligand>
        <name>Zn(2+)</name>
        <dbReference type="ChEBI" id="CHEBI:29105"/>
    </ligand>
</feature>
<feature type="binding site" evidence="5">
    <location>
        <position position="210"/>
    </location>
    <ligand>
        <name>Zn(2+)</name>
        <dbReference type="ChEBI" id="CHEBI:29105"/>
    </ligand>
</feature>
<keyword evidence="1 5" id="KW-0479">Metal-binding</keyword>
<feature type="compositionally biased region" description="Acidic residues" evidence="6">
    <location>
        <begin position="278"/>
        <end position="287"/>
    </location>
</feature>
<evidence type="ECO:0000313" key="8">
    <source>
        <dbReference type="EMBL" id="RZF46993.1"/>
    </source>
</evidence>
<dbReference type="InParanoid" id="A0A482XMC9"/>
<dbReference type="GO" id="GO:0008270">
    <property type="term" value="F:zinc ion binding"/>
    <property type="evidence" value="ECO:0007669"/>
    <property type="project" value="UniProtKB-UniRule"/>
</dbReference>
<dbReference type="GO" id="GO:0005634">
    <property type="term" value="C:nucleus"/>
    <property type="evidence" value="ECO:0007669"/>
    <property type="project" value="InterPro"/>
</dbReference>
<dbReference type="PROSITE" id="PS00028">
    <property type="entry name" value="ZINC_FINGER_C2H2_1"/>
    <property type="match status" value="1"/>
</dbReference>
<dbReference type="Pfam" id="PF07776">
    <property type="entry name" value="zf-AD"/>
    <property type="match status" value="1"/>
</dbReference>
<evidence type="ECO:0000313" key="9">
    <source>
        <dbReference type="Proteomes" id="UP000291343"/>
    </source>
</evidence>
<dbReference type="SMART" id="SM00868">
    <property type="entry name" value="zf-AD"/>
    <property type="match status" value="1"/>
</dbReference>
<feature type="compositionally biased region" description="Basic residues" evidence="6">
    <location>
        <begin position="322"/>
        <end position="334"/>
    </location>
</feature>
<feature type="domain" description="ZAD" evidence="7">
    <location>
        <begin position="151"/>
        <end position="237"/>
    </location>
</feature>
<dbReference type="Proteomes" id="UP000291343">
    <property type="component" value="Unassembled WGS sequence"/>
</dbReference>
<evidence type="ECO:0000256" key="5">
    <source>
        <dbReference type="PROSITE-ProRule" id="PRU01263"/>
    </source>
</evidence>
<feature type="binding site" evidence="5">
    <location>
        <position position="156"/>
    </location>
    <ligand>
        <name>Zn(2+)</name>
        <dbReference type="ChEBI" id="CHEBI:29105"/>
    </ligand>
</feature>
<proteinExistence type="predicted"/>
<accession>A0A482XMC9</accession>
<evidence type="ECO:0000259" key="7">
    <source>
        <dbReference type="PROSITE" id="PS51915"/>
    </source>
</evidence>
<dbReference type="GO" id="GO:0000981">
    <property type="term" value="F:DNA-binding transcription factor activity, RNA polymerase II-specific"/>
    <property type="evidence" value="ECO:0007669"/>
    <property type="project" value="TreeGrafter"/>
</dbReference>
<feature type="compositionally biased region" description="Polar residues" evidence="6">
    <location>
        <begin position="367"/>
        <end position="376"/>
    </location>
</feature>
<feature type="region of interest" description="Disordered" evidence="6">
    <location>
        <begin position="277"/>
        <end position="301"/>
    </location>
</feature>
<evidence type="ECO:0000256" key="6">
    <source>
        <dbReference type="SAM" id="MobiDB-lite"/>
    </source>
</evidence>
<keyword evidence="3 5" id="KW-0863">Zinc-finger</keyword>
<dbReference type="PANTHER" id="PTHR24408:SF58">
    <property type="entry name" value="TRANSCRIPTION FACTOR (TFIIIA), PUTATIVE (AFU_ORTHOLOGUE AFUA_1G05150)-RELATED"/>
    <property type="match status" value="1"/>
</dbReference>
<feature type="region of interest" description="Disordered" evidence="6">
    <location>
        <begin position="322"/>
        <end position="376"/>
    </location>
</feature>
<evidence type="ECO:0000256" key="2">
    <source>
        <dbReference type="ARBA" id="ARBA00022737"/>
    </source>
</evidence>
<dbReference type="OrthoDB" id="6077919at2759"/>
<dbReference type="Gene3D" id="3.40.1800.20">
    <property type="match status" value="1"/>
</dbReference>